<feature type="transmembrane region" description="Helical" evidence="1">
    <location>
        <begin position="94"/>
        <end position="114"/>
    </location>
</feature>
<dbReference type="EMBL" id="CP116346">
    <property type="protein sequence ID" value="WIT14135.1"/>
    <property type="molecule type" value="Genomic_DNA"/>
</dbReference>
<evidence type="ECO:0000256" key="1">
    <source>
        <dbReference type="SAM" id="Phobius"/>
    </source>
</evidence>
<feature type="transmembrane region" description="Helical" evidence="1">
    <location>
        <begin position="120"/>
        <end position="138"/>
    </location>
</feature>
<keyword evidence="1" id="KW-0812">Transmembrane</keyword>
<keyword evidence="3" id="KW-1185">Reference proteome</keyword>
<organism evidence="2 3">
    <name type="scientific">Paucibacter sediminis</name>
    <dbReference type="NCBI Taxonomy" id="3019553"/>
    <lineage>
        <taxon>Bacteria</taxon>
        <taxon>Pseudomonadati</taxon>
        <taxon>Pseudomonadota</taxon>
        <taxon>Betaproteobacteria</taxon>
        <taxon>Burkholderiales</taxon>
        <taxon>Sphaerotilaceae</taxon>
        <taxon>Roseateles</taxon>
    </lineage>
</organism>
<protein>
    <recommendedName>
        <fullName evidence="4">DUF4405 domain-containing protein</fullName>
    </recommendedName>
</protein>
<gene>
    <name evidence="2" type="ORF">PFX98_11065</name>
</gene>
<proteinExistence type="predicted"/>
<sequence>MRHHHALKIPRWQKRWLYTGFALLLLSGLPWLLLHYGRDADALPTTGEAWLMRLHGLASMFCLLGLGMLTSSHLLPGWRLSGRMGWAQQRSTGLWVSVSLALCVLLAYGLSYMFPESLHAGAGWAHAGTAVMALSSWWRHRRLARRHVAANVAAARVQMPTRK</sequence>
<dbReference type="KEGG" id="pais:PFX98_11065"/>
<evidence type="ECO:0000313" key="3">
    <source>
        <dbReference type="Proteomes" id="UP001177769"/>
    </source>
</evidence>
<feature type="transmembrane region" description="Helical" evidence="1">
    <location>
        <begin position="16"/>
        <end position="34"/>
    </location>
</feature>
<evidence type="ECO:0008006" key="4">
    <source>
        <dbReference type="Google" id="ProtNLM"/>
    </source>
</evidence>
<reference evidence="2" key="1">
    <citation type="submission" date="2023-01" db="EMBL/GenBank/DDBJ databases">
        <title>Whole genome sequence of Paucibacter sp. S2-9 isolated from pond sediment.</title>
        <authorList>
            <person name="Jung J.Y."/>
        </authorList>
    </citation>
    <scope>NUCLEOTIDE SEQUENCE</scope>
    <source>
        <strain evidence="2">S2-9</strain>
    </source>
</reference>
<dbReference type="RefSeq" id="WP_285235260.1">
    <property type="nucleotide sequence ID" value="NZ_CP116346.1"/>
</dbReference>
<dbReference type="Proteomes" id="UP001177769">
    <property type="component" value="Chromosome"/>
</dbReference>
<keyword evidence="1" id="KW-1133">Transmembrane helix</keyword>
<evidence type="ECO:0000313" key="2">
    <source>
        <dbReference type="EMBL" id="WIT14135.1"/>
    </source>
</evidence>
<dbReference type="AlphaFoldDB" id="A0AA95SR14"/>
<feature type="transmembrane region" description="Helical" evidence="1">
    <location>
        <begin position="54"/>
        <end position="74"/>
    </location>
</feature>
<keyword evidence="1" id="KW-0472">Membrane</keyword>
<accession>A0AA95SR14</accession>
<name>A0AA95SR14_9BURK</name>